<dbReference type="PANTHER" id="PTHR36933">
    <property type="entry name" value="SLL0788 PROTEIN"/>
    <property type="match status" value="1"/>
</dbReference>
<name>A0A7Y9YBP2_9ACTN</name>
<evidence type="ECO:0000313" key="4">
    <source>
        <dbReference type="Proteomes" id="UP000537326"/>
    </source>
</evidence>
<dbReference type="InterPro" id="IPR012347">
    <property type="entry name" value="Ferritin-like"/>
</dbReference>
<dbReference type="Gene3D" id="1.20.1260.10">
    <property type="match status" value="1"/>
</dbReference>
<gene>
    <name evidence="3" type="ORF">BKA05_000743</name>
</gene>
<dbReference type="PANTHER" id="PTHR36933:SF1">
    <property type="entry name" value="SLL0788 PROTEIN"/>
    <property type="match status" value="1"/>
</dbReference>
<dbReference type="Pfam" id="PF03713">
    <property type="entry name" value="DUF305"/>
    <property type="match status" value="1"/>
</dbReference>
<feature type="domain" description="DUF305" evidence="2">
    <location>
        <begin position="70"/>
        <end position="222"/>
    </location>
</feature>
<accession>A0A7Y9YBP2</accession>
<feature type="signal peptide" evidence="1">
    <location>
        <begin position="1"/>
        <end position="24"/>
    </location>
</feature>
<dbReference type="EMBL" id="JACBZI010000001">
    <property type="protein sequence ID" value="NYI09228.1"/>
    <property type="molecule type" value="Genomic_DNA"/>
</dbReference>
<evidence type="ECO:0000313" key="3">
    <source>
        <dbReference type="EMBL" id="NYI09228.1"/>
    </source>
</evidence>
<dbReference type="PROSITE" id="PS51257">
    <property type="entry name" value="PROKAR_LIPOPROTEIN"/>
    <property type="match status" value="1"/>
</dbReference>
<dbReference type="InterPro" id="IPR005183">
    <property type="entry name" value="DUF305_CopM-like"/>
</dbReference>
<comment type="caution">
    <text evidence="3">The sequence shown here is derived from an EMBL/GenBank/DDBJ whole genome shotgun (WGS) entry which is preliminary data.</text>
</comment>
<protein>
    <submittedName>
        <fullName evidence="3">Uncharacterized protein (DUF305 family)</fullName>
    </submittedName>
</protein>
<feature type="chain" id="PRO_5031391403" evidence="1">
    <location>
        <begin position="25"/>
        <end position="225"/>
    </location>
</feature>
<dbReference type="AlphaFoldDB" id="A0A7Y9YBP2"/>
<evidence type="ECO:0000256" key="1">
    <source>
        <dbReference type="SAM" id="SignalP"/>
    </source>
</evidence>
<organism evidence="3 4">
    <name type="scientific">Nocardioides marinus</name>
    <dbReference type="NCBI Taxonomy" id="374514"/>
    <lineage>
        <taxon>Bacteria</taxon>
        <taxon>Bacillati</taxon>
        <taxon>Actinomycetota</taxon>
        <taxon>Actinomycetes</taxon>
        <taxon>Propionibacteriales</taxon>
        <taxon>Nocardioidaceae</taxon>
        <taxon>Nocardioides</taxon>
    </lineage>
</organism>
<proteinExistence type="predicted"/>
<keyword evidence="4" id="KW-1185">Reference proteome</keyword>
<reference evidence="3 4" key="1">
    <citation type="submission" date="2020-07" db="EMBL/GenBank/DDBJ databases">
        <title>Sequencing the genomes of 1000 actinobacteria strains.</title>
        <authorList>
            <person name="Klenk H.-P."/>
        </authorList>
    </citation>
    <scope>NUCLEOTIDE SEQUENCE [LARGE SCALE GENOMIC DNA]</scope>
    <source>
        <strain evidence="3 4">DSM 18248</strain>
    </source>
</reference>
<keyword evidence="1" id="KW-0732">Signal</keyword>
<dbReference type="Proteomes" id="UP000537326">
    <property type="component" value="Unassembled WGS sequence"/>
</dbReference>
<dbReference type="RefSeq" id="WP_179530241.1">
    <property type="nucleotide sequence ID" value="NZ_BAAAPP010000012.1"/>
</dbReference>
<evidence type="ECO:0000259" key="2">
    <source>
        <dbReference type="Pfam" id="PF03713"/>
    </source>
</evidence>
<sequence>MRSSSLAATLAVALSVGLSGCSDAATSTSPDAAASSTSELRELVPGAPGAPVATASGPVDVEIPGWSHADLAFVQMMVPHHRQALEMAALAPDRAASQEVLSLARRIDAAQAPEIWLMSQWLEAEGVDVPQAGDDPAEWDHGAHGHAGMAGLLSPEEMAALIRAEGTDFDRLFLEGMIRHHDGAVQMAAEGMPESTDARVLELMEEVATGQAAEIARMESLLASL</sequence>